<reference evidence="2 3" key="1">
    <citation type="submission" date="2024-09" db="EMBL/GenBank/DDBJ databases">
        <authorList>
            <person name="Sun Q."/>
            <person name="Mori K."/>
        </authorList>
    </citation>
    <scope>NUCLEOTIDE SEQUENCE [LARGE SCALE GENOMIC DNA]</scope>
    <source>
        <strain evidence="2 3">JCM 14321</strain>
    </source>
</reference>
<evidence type="ECO:0000313" key="2">
    <source>
        <dbReference type="EMBL" id="MFB9641758.1"/>
    </source>
</evidence>
<name>A0ABV5SN44_9MICO</name>
<evidence type="ECO:0000313" key="3">
    <source>
        <dbReference type="Proteomes" id="UP001589667"/>
    </source>
</evidence>
<sequence>MRLHDWLEANGRIRHVEEAVAAGFTRYAVRGAIARKEVGRIRRSWLALPGAPFDLRRAAQVSGRLGCLSAARHHGLWTLDDGRRHLCVPRNASRFDPRDDVVHWGHGPIRPHRFELVDPVVNALIDIADCQPLDSALATWESALRTGAVSVGLLRQLPMRSSAAQRIRRGASQLSDSGIESIPYARLCRSGLAVEQQVRLDGHPVDLLVEGCVVVQVDGYEFHRSKGQRQRDIAQDRRLVLMGFVVFRYDYETVLYDWETIEREVRTAVAVAAVR</sequence>
<dbReference type="EMBL" id="JBHMBL010000001">
    <property type="protein sequence ID" value="MFB9641758.1"/>
    <property type="molecule type" value="Genomic_DNA"/>
</dbReference>
<dbReference type="Pfam" id="PF04480">
    <property type="entry name" value="DUF559"/>
    <property type="match status" value="1"/>
</dbReference>
<organism evidence="2 3">
    <name type="scientific">Agromyces lapidis</name>
    <dbReference type="NCBI Taxonomy" id="279574"/>
    <lineage>
        <taxon>Bacteria</taxon>
        <taxon>Bacillati</taxon>
        <taxon>Actinomycetota</taxon>
        <taxon>Actinomycetes</taxon>
        <taxon>Micrococcales</taxon>
        <taxon>Microbacteriaceae</taxon>
        <taxon>Agromyces</taxon>
    </lineage>
</organism>
<protein>
    <submittedName>
        <fullName evidence="2">DUF559 domain-containing protein</fullName>
    </submittedName>
</protein>
<dbReference type="RefSeq" id="WP_157423310.1">
    <property type="nucleotide sequence ID" value="NZ_BAAANI010000006.1"/>
</dbReference>
<feature type="domain" description="DUF559" evidence="1">
    <location>
        <begin position="163"/>
        <end position="268"/>
    </location>
</feature>
<dbReference type="Proteomes" id="UP001589667">
    <property type="component" value="Unassembled WGS sequence"/>
</dbReference>
<evidence type="ECO:0000259" key="1">
    <source>
        <dbReference type="Pfam" id="PF04480"/>
    </source>
</evidence>
<gene>
    <name evidence="2" type="ORF">ACFFQV_05565</name>
</gene>
<proteinExistence type="predicted"/>
<keyword evidence="3" id="KW-1185">Reference proteome</keyword>
<dbReference type="InterPro" id="IPR007569">
    <property type="entry name" value="DUF559"/>
</dbReference>
<accession>A0ABV5SN44</accession>
<dbReference type="Gene3D" id="3.40.960.10">
    <property type="entry name" value="VSR Endonuclease"/>
    <property type="match status" value="1"/>
</dbReference>
<comment type="caution">
    <text evidence="2">The sequence shown here is derived from an EMBL/GenBank/DDBJ whole genome shotgun (WGS) entry which is preliminary data.</text>
</comment>